<feature type="region of interest" description="Disordered" evidence="1">
    <location>
        <begin position="328"/>
        <end position="349"/>
    </location>
</feature>
<dbReference type="Proteomes" id="UP001642409">
    <property type="component" value="Unassembled WGS sequence"/>
</dbReference>
<evidence type="ECO:0000256" key="1">
    <source>
        <dbReference type="SAM" id="MobiDB-lite"/>
    </source>
</evidence>
<accession>A0ABP1GJ86</accession>
<comment type="caution">
    <text evidence="2">The sequence shown here is derived from an EMBL/GenBank/DDBJ whole genome shotgun (WGS) entry which is preliminary data.</text>
</comment>
<sequence length="1478" mass="171130">MNTSNAMLSFADTIIEMCDLNIKDSTEQERILMVIQYINTLSEQDKDNLFGELSFYLNKNKDILLTYYNQVFSQPDVAFEAYNNFKPDVQNQQNDSQKPQVDYNAIQVAFQQELESALKEMKFPSEQEVVNLATKIYQSMLNDEKLNSSWIVPEPVTYGSLIDFNNANLKFMDVGNIQPYADNKSIIVQNPKDPKESLFNTYQEFVNDIKTNYSGRNHNLYGQDQQSQYQPFNPQVPSNAFLLDKIKTQTAQFVEQKQQNDQIISDLFPKQLLPSYNTQPVINNFQYPMSNAQSPQIPLTQSQKPILQKPIPQNPINQVQQIKEKVIKKKKNEPQRQKSKLPGLGQNQNDFMQKSQVSKNEVSSFQPNPIQQDMQVKKKYEIKQQTSLVNDQLQNSRYQSQNNNSNPITNISNPINTTNRIVDESFNKLFAFDNQFDVDLFAANIQQENMQLIQEVPQQKTQNIIQNNLQSTLQTQQQQLVQQIQSAPQSEIDTIRLVLLEVLDTTPGTDLELIATVEEQLPAFWNKIAKKLKQSKLKCIQMYQNQFQDVINEYQRIKQNDQQVKQSQEKQTQEPVTQNNDKVESAKQNQDQKAVKQKEESKKPKKAETKVKEAIKEATQEQTQQAPIISDQSKNEAKIEIISKKKNSVEIQVTQTKVEPKPTDNQTQQQLTPQRYDSVLRESMKKQGLDCDEYNHKELINIVKNSKFFQQPSFWKLISDELQIDPTKAKKYFENQFQKSKELQKQNNSSEIQNTKELSNIELKDEIKEQKQTNQVQKETSQKHNTLFAVLRVVLQEHLHVDLSELSDEQVAEIICEQKIPHIWRLVQAHDQTINNRWASSYFSKTYGKHFNQLSLMNENSLNEAQNQKKQEPKMESKANTEIPKQQQLQSKLLQAEAQSQFNQQPLSFLNFNNSQGEPKQNSINDSLFNASEKIQSQLIGSYDSNAVFKECIKQYVNTKLKANVDSDQQLISYVQSQNKQFWSNFSKQNTQYSISSAKKLFEAIVKLSASNKQETNTLQDLVDQQEPDTVQEELSVVLQSAPQQNSEVIIQNELATSMTQSKLKYDSDIEAFIKVNPQLNLEQTIQVLQKLLSQNMSLSEIKSLTEKYYNLLKNGVKQEQNSQKEALQNASSDSQKTEKKHIQASQSNILSFAQKIVTQIEQMFNKKVDPQDFEQISEIIKGARTSRFWVKFAISFPEFNNITAKEYFLQHIDKQKYSAIKEQNPVNNLHIQIQQPEISQNITIATPLKLNTVSEKAIVPQNNQQSPKQTEQRGQVKQTKLFIVQPAEQKTSEEPSSLKQLNDMESKAQLISFDFDQLVETNEYNPTNGKVGLLLGQQINEESINFDDVENLIKLKKRIFEKEIFRDAALALFKDQKLTDKQICSTIEMQNPKIFDQMSRILQQKTAVVKDYYYKDFSRALYDKKLNIGEKRIIKNYIQKYPSKTVQELVSEIMNLIGEGVLEWDIRQLINEARKEQ</sequence>
<feature type="compositionally biased region" description="Basic and acidic residues" evidence="1">
    <location>
        <begin position="867"/>
        <end position="879"/>
    </location>
</feature>
<dbReference type="EMBL" id="CAXDID020000001">
    <property type="protein sequence ID" value="CAL5970754.1"/>
    <property type="molecule type" value="Genomic_DNA"/>
</dbReference>
<feature type="region of interest" description="Disordered" evidence="1">
    <location>
        <begin position="864"/>
        <end position="886"/>
    </location>
</feature>
<reference evidence="2 3" key="1">
    <citation type="submission" date="2024-07" db="EMBL/GenBank/DDBJ databases">
        <authorList>
            <person name="Akdeniz Z."/>
        </authorList>
    </citation>
    <scope>NUCLEOTIDE SEQUENCE [LARGE SCALE GENOMIC DNA]</scope>
</reference>
<proteinExistence type="predicted"/>
<name>A0ABP1GJ86_9EUKA</name>
<evidence type="ECO:0000313" key="2">
    <source>
        <dbReference type="EMBL" id="CAL5970754.1"/>
    </source>
</evidence>
<organism evidence="2 3">
    <name type="scientific">Hexamita inflata</name>
    <dbReference type="NCBI Taxonomy" id="28002"/>
    <lineage>
        <taxon>Eukaryota</taxon>
        <taxon>Metamonada</taxon>
        <taxon>Diplomonadida</taxon>
        <taxon>Hexamitidae</taxon>
        <taxon>Hexamitinae</taxon>
        <taxon>Hexamita</taxon>
    </lineage>
</organism>
<evidence type="ECO:0000313" key="3">
    <source>
        <dbReference type="Proteomes" id="UP001642409"/>
    </source>
</evidence>
<feature type="region of interest" description="Disordered" evidence="1">
    <location>
        <begin position="1121"/>
        <end position="1141"/>
    </location>
</feature>
<protein>
    <submittedName>
        <fullName evidence="2">Hypothetical_protein</fullName>
    </submittedName>
</protein>
<feature type="compositionally biased region" description="Polar residues" evidence="1">
    <location>
        <begin position="1121"/>
        <end position="1135"/>
    </location>
</feature>
<feature type="compositionally biased region" description="Basic and acidic residues" evidence="1">
    <location>
        <begin position="593"/>
        <end position="612"/>
    </location>
</feature>
<keyword evidence="3" id="KW-1185">Reference proteome</keyword>
<feature type="region of interest" description="Disordered" evidence="1">
    <location>
        <begin position="561"/>
        <end position="612"/>
    </location>
</feature>
<feature type="compositionally biased region" description="Polar residues" evidence="1">
    <location>
        <begin position="574"/>
        <end position="592"/>
    </location>
</feature>
<gene>
    <name evidence="2" type="ORF">HINF_LOCUS694</name>
</gene>